<dbReference type="RefSeq" id="WP_043210851.1">
    <property type="nucleotide sequence ID" value="NZ_CAJGUP010000234.1"/>
</dbReference>
<organism evidence="2 3">
    <name type="scientific">Bordetella pseudohinzii</name>
    <dbReference type="NCBI Taxonomy" id="1331258"/>
    <lineage>
        <taxon>Bacteria</taxon>
        <taxon>Pseudomonadati</taxon>
        <taxon>Pseudomonadota</taxon>
        <taxon>Betaproteobacteria</taxon>
        <taxon>Burkholderiales</taxon>
        <taxon>Alcaligenaceae</taxon>
        <taxon>Bordetella</taxon>
    </lineage>
</organism>
<dbReference type="OrthoDB" id="530475at2"/>
<evidence type="ECO:0000313" key="1">
    <source>
        <dbReference type="EMBL" id="ANY16930.1"/>
    </source>
</evidence>
<dbReference type="InterPro" id="IPR009609">
    <property type="entry name" value="Phosphonate_metab_PhnG"/>
</dbReference>
<dbReference type="GO" id="GO:0015716">
    <property type="term" value="P:organic phosphonate transport"/>
    <property type="evidence" value="ECO:0007669"/>
    <property type="project" value="InterPro"/>
</dbReference>
<dbReference type="Proteomes" id="UP000053096">
    <property type="component" value="Unassembled WGS sequence"/>
</dbReference>
<protein>
    <submittedName>
        <fullName evidence="2">Phosphonate C-P lyase system protein PhnG</fullName>
    </submittedName>
</protein>
<dbReference type="GO" id="GO:0016829">
    <property type="term" value="F:lyase activity"/>
    <property type="evidence" value="ECO:0007669"/>
    <property type="project" value="UniProtKB-KW"/>
</dbReference>
<dbReference type="Pfam" id="PF06754">
    <property type="entry name" value="PhnG"/>
    <property type="match status" value="1"/>
</dbReference>
<keyword evidence="4" id="KW-1185">Reference proteome</keyword>
<sequence length="154" mass="17129">MEIHPAPQDREGRAAWMRTLALAPPDELDRLFGGLSGLPEARMLREPQTGMTMLRARGGGTGAQFNLGEMTITRCAVALPQGVMGLAYVQGRHARHARQAAMLDALMQLPQWRQRLREEVLDPLERAGRERRARRAAEAAATKVEFFTLARGED</sequence>
<proteinExistence type="predicted"/>
<evidence type="ECO:0000313" key="4">
    <source>
        <dbReference type="Proteomes" id="UP000092950"/>
    </source>
</evidence>
<accession>A0A0M7HDB4</accession>
<keyword evidence="2" id="KW-0456">Lyase</keyword>
<dbReference type="Proteomes" id="UP000092950">
    <property type="component" value="Chromosome"/>
</dbReference>
<evidence type="ECO:0000313" key="2">
    <source>
        <dbReference type="EMBL" id="CUJ07817.1"/>
    </source>
</evidence>
<reference evidence="1 4" key="2">
    <citation type="submission" date="2016-07" db="EMBL/GenBank/DDBJ databases">
        <title>Complete genome sequences of Bordetella pseudohinzii.</title>
        <authorList>
            <person name="Spilker T."/>
            <person name="Darrah R."/>
            <person name="LiPuma J.J."/>
        </authorList>
    </citation>
    <scope>NUCLEOTIDE SEQUENCE [LARGE SCALE GENOMIC DNA]</scope>
    <source>
        <strain evidence="1 4">HI4681</strain>
    </source>
</reference>
<dbReference type="AlphaFoldDB" id="A0A0J6EWA8"/>
<dbReference type="EMBL" id="CP016440">
    <property type="protein sequence ID" value="ANY16930.1"/>
    <property type="molecule type" value="Genomic_DNA"/>
</dbReference>
<dbReference type="NCBIfam" id="TIGR03293">
    <property type="entry name" value="PhnG_redo"/>
    <property type="match status" value="1"/>
</dbReference>
<reference evidence="2 3" key="1">
    <citation type="submission" date="2015-09" db="EMBL/GenBank/DDBJ databases">
        <authorList>
            <person name="Jackson K.R."/>
            <person name="Lunt B.L."/>
            <person name="Fisher J.N.B."/>
            <person name="Gardner A.V."/>
            <person name="Bailey M.E."/>
            <person name="Deus L.M."/>
            <person name="Earl A.S."/>
            <person name="Gibby P.D."/>
            <person name="Hartmann K.A."/>
            <person name="Liu J.E."/>
            <person name="Manci A.M."/>
            <person name="Nielsen D.A."/>
            <person name="Solomon M.B."/>
            <person name="Breakwell D.P."/>
            <person name="Burnett S.H."/>
            <person name="Grose J.H."/>
        </authorList>
    </citation>
    <scope>NUCLEOTIDE SEQUENCE [LARGE SCALE GENOMIC DNA]</scope>
    <source>
        <strain evidence="2 3">2789STDY5608636</strain>
    </source>
</reference>
<name>A0A0J6EWA8_9BORD</name>
<dbReference type="EMBL" id="CYTV01000013">
    <property type="protein sequence ID" value="CUJ07817.1"/>
    <property type="molecule type" value="Genomic_DNA"/>
</dbReference>
<gene>
    <name evidence="1" type="ORF">BBN53_14205</name>
    <name evidence="2" type="ORF">ERS370011_03640</name>
</gene>
<dbReference type="GO" id="GO:0019634">
    <property type="term" value="P:organic phosphonate metabolic process"/>
    <property type="evidence" value="ECO:0007669"/>
    <property type="project" value="InterPro"/>
</dbReference>
<accession>A0A0J6EWA8</accession>
<dbReference type="KEGG" id="bpdz:BBN53_14205"/>
<evidence type="ECO:0000313" key="3">
    <source>
        <dbReference type="Proteomes" id="UP000053096"/>
    </source>
</evidence>